<dbReference type="PANTHER" id="PTHR35336:SF5">
    <property type="entry name" value="ADENOSYLCOBINAMIDE AMIDOHYDROLASE"/>
    <property type="match status" value="1"/>
</dbReference>
<dbReference type="PANTHER" id="PTHR35336">
    <property type="entry name" value="ADENOSYLCOBINAMIDE AMIDOHYDROLASE"/>
    <property type="match status" value="1"/>
</dbReference>
<sequence>MITREAIIIEEDKVRLTTPHPYKVVSSAMHNAGIGYYTHFLNRAVPYTYDERQPHQELERYMVQHHFPLEQTVAMMTAVYARFAVVRDFRYGEDQITVMITAGLGNAVDITRAIHRQEAYHAGTINMWVFIHGKLSDEALLQALISATEAKSKALYRYNIRDRETQTLATGTSTDSVLIASSQQGRFHQYAGSITTLGKLVGYGVYETMCEAIRKYLQDKAENPI</sequence>
<dbReference type="EMBL" id="BMJT01000011">
    <property type="protein sequence ID" value="GGG31542.1"/>
    <property type="molecule type" value="Genomic_DNA"/>
</dbReference>
<comment type="caution">
    <text evidence="1">The sequence shown here is derived from an EMBL/GenBank/DDBJ whole genome shotgun (WGS) entry which is preliminary data.</text>
</comment>
<reference evidence="1" key="2">
    <citation type="submission" date="2020-09" db="EMBL/GenBank/DDBJ databases">
        <authorList>
            <person name="Sun Q."/>
            <person name="Zhou Y."/>
        </authorList>
    </citation>
    <scope>NUCLEOTIDE SEQUENCE</scope>
    <source>
        <strain evidence="1">CGMCC 1.15760</strain>
    </source>
</reference>
<evidence type="ECO:0000313" key="1">
    <source>
        <dbReference type="EMBL" id="GGG31542.1"/>
    </source>
</evidence>
<proteinExistence type="predicted"/>
<dbReference type="InterPro" id="IPR052209">
    <property type="entry name" value="CbiZ"/>
</dbReference>
<dbReference type="Pfam" id="PF01955">
    <property type="entry name" value="CbiZ"/>
    <property type="match status" value="1"/>
</dbReference>
<organism evidence="1 2">
    <name type="scientific">Lysinibacillus alkalisoli</name>
    <dbReference type="NCBI Taxonomy" id="1911548"/>
    <lineage>
        <taxon>Bacteria</taxon>
        <taxon>Bacillati</taxon>
        <taxon>Bacillota</taxon>
        <taxon>Bacilli</taxon>
        <taxon>Bacillales</taxon>
        <taxon>Bacillaceae</taxon>
        <taxon>Lysinibacillus</taxon>
    </lineage>
</organism>
<accession>A0A917LJG0</accession>
<reference evidence="1" key="1">
    <citation type="journal article" date="2014" name="Int. J. Syst. Evol. Microbiol.">
        <title>Complete genome sequence of Corynebacterium casei LMG S-19264T (=DSM 44701T), isolated from a smear-ripened cheese.</title>
        <authorList>
            <consortium name="US DOE Joint Genome Institute (JGI-PGF)"/>
            <person name="Walter F."/>
            <person name="Albersmeier A."/>
            <person name="Kalinowski J."/>
            <person name="Ruckert C."/>
        </authorList>
    </citation>
    <scope>NUCLEOTIDE SEQUENCE</scope>
    <source>
        <strain evidence="1">CGMCC 1.15760</strain>
    </source>
</reference>
<keyword evidence="2" id="KW-1185">Reference proteome</keyword>
<dbReference type="RefSeq" id="WP_229704256.1">
    <property type="nucleotide sequence ID" value="NZ_BMJT01000011.1"/>
</dbReference>
<dbReference type="AlphaFoldDB" id="A0A917LJG0"/>
<dbReference type="InterPro" id="IPR002808">
    <property type="entry name" value="AdoCbi_amidolase"/>
</dbReference>
<gene>
    <name evidence="1" type="ORF">GCM10007425_27700</name>
</gene>
<name>A0A917LJG0_9BACI</name>
<protein>
    <submittedName>
        <fullName evidence="1">Uncharacterized protein</fullName>
    </submittedName>
</protein>
<evidence type="ECO:0000313" key="2">
    <source>
        <dbReference type="Proteomes" id="UP000616608"/>
    </source>
</evidence>
<dbReference type="Proteomes" id="UP000616608">
    <property type="component" value="Unassembled WGS sequence"/>
</dbReference>